<evidence type="ECO:0000313" key="2">
    <source>
        <dbReference type="Proteomes" id="UP000199506"/>
    </source>
</evidence>
<organism evidence="1 2">
    <name type="scientific">Methanobrevibacter gottschalkii</name>
    <dbReference type="NCBI Taxonomy" id="190974"/>
    <lineage>
        <taxon>Archaea</taxon>
        <taxon>Methanobacteriati</taxon>
        <taxon>Methanobacteriota</taxon>
        <taxon>Methanomada group</taxon>
        <taxon>Methanobacteria</taxon>
        <taxon>Methanobacteriales</taxon>
        <taxon>Methanobacteriaceae</taxon>
        <taxon>Methanobrevibacter</taxon>
    </lineage>
</organism>
<dbReference type="AlphaFoldDB" id="A0A1H7IC96"/>
<accession>A0A1H7IC96</accession>
<sequence length="97" mass="11657">MKFVDCQFSGKSDVREDTRKKILVACRESIPFFDKFNNFRVDDYLNLLIEETHYNPGKHYFYDKNTGTRINLKVFKSVSIEYLLEHIDDFLLEKHKT</sequence>
<dbReference type="STRING" id="190974.SAMN05216439_1161"/>
<name>A0A1H7IC96_9EURY</name>
<proteinExistence type="predicted"/>
<dbReference type="RefSeq" id="WP_091699011.1">
    <property type="nucleotide sequence ID" value="NZ_FOAK01000003.1"/>
</dbReference>
<evidence type="ECO:0000313" key="1">
    <source>
        <dbReference type="EMBL" id="SEK58235.1"/>
    </source>
</evidence>
<dbReference type="Proteomes" id="UP000199506">
    <property type="component" value="Unassembled WGS sequence"/>
</dbReference>
<reference evidence="1 2" key="1">
    <citation type="submission" date="2016-10" db="EMBL/GenBank/DDBJ databases">
        <authorList>
            <person name="de Groot N.N."/>
        </authorList>
    </citation>
    <scope>NUCLEOTIDE SEQUENCE [LARGE SCALE GENOMIC DNA]</scope>
    <source>
        <strain evidence="1 2">DSM 11978</strain>
    </source>
</reference>
<gene>
    <name evidence="1" type="ORF">SAMN05216439_1161</name>
</gene>
<protein>
    <submittedName>
        <fullName evidence="1">Uncharacterized protein</fullName>
    </submittedName>
</protein>
<dbReference type="EMBL" id="FOAK01000003">
    <property type="protein sequence ID" value="SEK58235.1"/>
    <property type="molecule type" value="Genomic_DNA"/>
</dbReference>